<organism evidence="3 4">
    <name type="scientific">Hymenobacter aerilatus</name>
    <dbReference type="NCBI Taxonomy" id="2932251"/>
    <lineage>
        <taxon>Bacteria</taxon>
        <taxon>Pseudomonadati</taxon>
        <taxon>Bacteroidota</taxon>
        <taxon>Cytophagia</taxon>
        <taxon>Cytophagales</taxon>
        <taxon>Hymenobacteraceae</taxon>
        <taxon>Hymenobacter</taxon>
    </lineage>
</organism>
<dbReference type="InterPro" id="IPR001434">
    <property type="entry name" value="OmcB-like_DUF11"/>
</dbReference>
<dbReference type="InterPro" id="IPR013320">
    <property type="entry name" value="ConA-like_dom_sf"/>
</dbReference>
<evidence type="ECO:0008006" key="5">
    <source>
        <dbReference type="Google" id="ProtNLM"/>
    </source>
</evidence>
<protein>
    <recommendedName>
        <fullName evidence="5">T9SS type A sorting domain-containing protein</fullName>
    </recommendedName>
</protein>
<dbReference type="EMBL" id="CP095053">
    <property type="protein sequence ID" value="UOR06951.1"/>
    <property type="molecule type" value="Genomic_DNA"/>
</dbReference>
<dbReference type="SUPFAM" id="SSF49899">
    <property type="entry name" value="Concanavalin A-like lectins/glucanases"/>
    <property type="match status" value="1"/>
</dbReference>
<name>A0A8T9T006_9BACT</name>
<dbReference type="InterPro" id="IPR040853">
    <property type="entry name" value="RapA2_cadherin-like"/>
</dbReference>
<dbReference type="RefSeq" id="WP_245096342.1">
    <property type="nucleotide sequence ID" value="NZ_CP095053.1"/>
</dbReference>
<evidence type="ECO:0000259" key="2">
    <source>
        <dbReference type="Pfam" id="PF17803"/>
    </source>
</evidence>
<dbReference type="AlphaFoldDB" id="A0A8T9T006"/>
<dbReference type="InterPro" id="IPR013783">
    <property type="entry name" value="Ig-like_fold"/>
</dbReference>
<dbReference type="Pfam" id="PF01345">
    <property type="entry name" value="DUF11"/>
    <property type="match status" value="1"/>
</dbReference>
<dbReference type="Proteomes" id="UP000829925">
    <property type="component" value="Chromosome"/>
</dbReference>
<keyword evidence="4" id="KW-1185">Reference proteome</keyword>
<dbReference type="Gene3D" id="2.60.120.200">
    <property type="match status" value="1"/>
</dbReference>
<dbReference type="Pfam" id="PF17803">
    <property type="entry name" value="Cadherin_4"/>
    <property type="match status" value="1"/>
</dbReference>
<feature type="domain" description="RapA2 cadherin-like" evidence="2">
    <location>
        <begin position="305"/>
        <end position="371"/>
    </location>
</feature>
<dbReference type="KEGG" id="haei:MUN82_07570"/>
<reference evidence="3 4" key="1">
    <citation type="submission" date="2022-04" db="EMBL/GenBank/DDBJ databases">
        <title>Hymenobacter sp. isolated from the air.</title>
        <authorList>
            <person name="Won M."/>
            <person name="Lee C.-M."/>
            <person name="Woen H.-Y."/>
            <person name="Kwon S.-W."/>
        </authorList>
    </citation>
    <scope>NUCLEOTIDE SEQUENCE [LARGE SCALE GENOMIC DNA]</scope>
    <source>
        <strain evidence="4">5413 J-13</strain>
    </source>
</reference>
<accession>A0A8T9T006</accession>
<evidence type="ECO:0000259" key="1">
    <source>
        <dbReference type="Pfam" id="PF01345"/>
    </source>
</evidence>
<evidence type="ECO:0000313" key="3">
    <source>
        <dbReference type="EMBL" id="UOR06951.1"/>
    </source>
</evidence>
<sequence length="717" mass="73996">MQKQSFPISLPTGRNRLIGSLLRKLTAILCVVSFQLPLQAQVLINESFKNSTTTTFTLRNDAVLTANNGGGTTDTEGNGYLRLTSNGTNQRGAVISNAAFPAAQGFNISFEFFAYTASTSGADGFSVFLIDGATPLANFTPGAFGSSLGYAPATTGTTTTPGATNGYLGIGLDEFGGFNTNFEGRTGGGATYVRNTVAIRGNAAGGYALLTPVLTTSNAGGTIGVSTTRAQSTSTNYRRATISVTPTGGTYRIIVRIQNGTGLTTAINSFLLPTAPPATLRLGLAASTGSSTNTHEVRNLYVVVPPTAQDDNVVTPNNTPITISILDNDNAANSTFDYSTIDLDPSTIAIEQTRTVTGGTFRVNANGTVTFTPSGTGSVGAVSIPYLVSTNAVGTGTTAVPATPTNPATITVQVGGQGTDIATSVTAPRTVTPSSTITYTVTTTNIGTAAASTVRPTLTLSQGLSPVNLPAAYSYANGVVTFPETSSLAAGTGSVSYTVSFTAPSTISTVTGTARATTSSTDVNANNNNGTAANSVALTDVSRPLPVELVHFKAVAAVDNVQLTWRTASERNNAYFQVESSLNGHTFSPVGRVRGHGTSSRPHDYAFTDASAAQYGSAVVYYRLRQVDGDGTETFSSVRAVQLQDGLLPARLQLVPNPAHAQVQVLEASTSTPIELLDLTGRIVRVHTASTPLPLTGISAGVYVVRQGARTARLVVQ</sequence>
<proteinExistence type="predicted"/>
<dbReference type="Gene3D" id="2.60.40.10">
    <property type="entry name" value="Immunoglobulins"/>
    <property type="match status" value="1"/>
</dbReference>
<gene>
    <name evidence="3" type="ORF">MUN82_07570</name>
</gene>
<feature type="domain" description="DUF11" evidence="1">
    <location>
        <begin position="425"/>
        <end position="532"/>
    </location>
</feature>
<dbReference type="GO" id="GO:0004553">
    <property type="term" value="F:hydrolase activity, hydrolyzing O-glycosyl compounds"/>
    <property type="evidence" value="ECO:0007669"/>
    <property type="project" value="UniProtKB-ARBA"/>
</dbReference>
<dbReference type="GO" id="GO:0005975">
    <property type="term" value="P:carbohydrate metabolic process"/>
    <property type="evidence" value="ECO:0007669"/>
    <property type="project" value="UniProtKB-ARBA"/>
</dbReference>
<evidence type="ECO:0000313" key="4">
    <source>
        <dbReference type="Proteomes" id="UP000829925"/>
    </source>
</evidence>